<dbReference type="InterPro" id="IPR045304">
    <property type="entry name" value="LbH_SAT"/>
</dbReference>
<dbReference type="Gene3D" id="2.160.10.10">
    <property type="entry name" value="Hexapeptide repeat proteins"/>
    <property type="match status" value="1"/>
</dbReference>
<evidence type="ECO:0008006" key="7">
    <source>
        <dbReference type="Google" id="ProtNLM"/>
    </source>
</evidence>
<reference evidence="5" key="1">
    <citation type="journal article" date="2014" name="Int. J. Syst. Evol. Microbiol.">
        <title>Complete genome sequence of Corynebacterium casei LMG S-19264T (=DSM 44701T), isolated from a smear-ripened cheese.</title>
        <authorList>
            <consortium name="US DOE Joint Genome Institute (JGI-PGF)"/>
            <person name="Walter F."/>
            <person name="Albersmeier A."/>
            <person name="Kalinowski J."/>
            <person name="Ruckert C."/>
        </authorList>
    </citation>
    <scope>NUCLEOTIDE SEQUENCE</scope>
    <source>
        <strain evidence="5">KCTC 12870</strain>
    </source>
</reference>
<dbReference type="RefSeq" id="WP_189512269.1">
    <property type="nucleotide sequence ID" value="NZ_BMXG01000004.1"/>
</dbReference>
<accession>A0A8J3GDA6</accession>
<evidence type="ECO:0000256" key="3">
    <source>
        <dbReference type="ARBA" id="ARBA00022737"/>
    </source>
</evidence>
<keyword evidence="6" id="KW-1185">Reference proteome</keyword>
<protein>
    <recommendedName>
        <fullName evidence="7">Serine acetyltransferase</fullName>
    </recommendedName>
</protein>
<sequence length="115" mass="11608">MTPPQTSLYITANKIGGGMFLQHAFSTIIAAREIGTNCWINQQVTVGYLAPGQLPTIGNNVFIGAGAKVLGDITIGDGAKIGANAVVLCDVPAGATAVGVPAVIQIKNAQSSTDA</sequence>
<dbReference type="PROSITE" id="PS00101">
    <property type="entry name" value="HEXAPEP_TRANSFERASES"/>
    <property type="match status" value="1"/>
</dbReference>
<proteinExistence type="inferred from homology"/>
<dbReference type="InterPro" id="IPR011004">
    <property type="entry name" value="Trimer_LpxA-like_sf"/>
</dbReference>
<comment type="similarity">
    <text evidence="1">Belongs to the transferase hexapeptide repeat family.</text>
</comment>
<evidence type="ECO:0000256" key="2">
    <source>
        <dbReference type="ARBA" id="ARBA00022679"/>
    </source>
</evidence>
<dbReference type="Pfam" id="PF00132">
    <property type="entry name" value="Hexapep"/>
    <property type="match status" value="1"/>
</dbReference>
<evidence type="ECO:0000256" key="1">
    <source>
        <dbReference type="ARBA" id="ARBA00007274"/>
    </source>
</evidence>
<keyword evidence="4" id="KW-0012">Acyltransferase</keyword>
<name>A0A8J3GDA6_9BACT</name>
<evidence type="ECO:0000313" key="6">
    <source>
        <dbReference type="Proteomes" id="UP000642829"/>
    </source>
</evidence>
<keyword evidence="2" id="KW-0808">Transferase</keyword>
<evidence type="ECO:0000256" key="4">
    <source>
        <dbReference type="ARBA" id="ARBA00023315"/>
    </source>
</evidence>
<dbReference type="GO" id="GO:0009001">
    <property type="term" value="F:serine O-acetyltransferase activity"/>
    <property type="evidence" value="ECO:0007669"/>
    <property type="project" value="InterPro"/>
</dbReference>
<dbReference type="InterPro" id="IPR018357">
    <property type="entry name" value="Hexapep_transf_CS"/>
</dbReference>
<dbReference type="Proteomes" id="UP000642829">
    <property type="component" value="Unassembled WGS sequence"/>
</dbReference>
<dbReference type="InterPro" id="IPR001451">
    <property type="entry name" value="Hexapep"/>
</dbReference>
<dbReference type="GO" id="GO:0006535">
    <property type="term" value="P:cysteine biosynthetic process from serine"/>
    <property type="evidence" value="ECO:0007669"/>
    <property type="project" value="InterPro"/>
</dbReference>
<dbReference type="SUPFAM" id="SSF51161">
    <property type="entry name" value="Trimeric LpxA-like enzymes"/>
    <property type="match status" value="1"/>
</dbReference>
<dbReference type="EMBL" id="BMXG01000004">
    <property type="protein sequence ID" value="GHB95346.1"/>
    <property type="molecule type" value="Genomic_DNA"/>
</dbReference>
<dbReference type="CDD" id="cd03354">
    <property type="entry name" value="LbH_SAT"/>
    <property type="match status" value="1"/>
</dbReference>
<keyword evidence="3" id="KW-0677">Repeat</keyword>
<evidence type="ECO:0000313" key="5">
    <source>
        <dbReference type="EMBL" id="GHB95346.1"/>
    </source>
</evidence>
<dbReference type="PANTHER" id="PTHR42811">
    <property type="entry name" value="SERINE ACETYLTRANSFERASE"/>
    <property type="match status" value="1"/>
</dbReference>
<dbReference type="GO" id="GO:0005737">
    <property type="term" value="C:cytoplasm"/>
    <property type="evidence" value="ECO:0007669"/>
    <property type="project" value="InterPro"/>
</dbReference>
<dbReference type="AlphaFoldDB" id="A0A8J3GDA6"/>
<comment type="caution">
    <text evidence="5">The sequence shown here is derived from an EMBL/GenBank/DDBJ whole genome shotgun (WGS) entry which is preliminary data.</text>
</comment>
<dbReference type="InterPro" id="IPR005881">
    <property type="entry name" value="Ser_O-AcTrfase"/>
</dbReference>
<gene>
    <name evidence="5" type="ORF">GCM10007047_08830</name>
</gene>
<organism evidence="5 6">
    <name type="scientific">Cerasicoccus arenae</name>
    <dbReference type="NCBI Taxonomy" id="424488"/>
    <lineage>
        <taxon>Bacteria</taxon>
        <taxon>Pseudomonadati</taxon>
        <taxon>Verrucomicrobiota</taxon>
        <taxon>Opitutia</taxon>
        <taxon>Puniceicoccales</taxon>
        <taxon>Cerasicoccaceae</taxon>
        <taxon>Cerasicoccus</taxon>
    </lineage>
</organism>
<dbReference type="PIRSF" id="PIRSF000441">
    <property type="entry name" value="CysE"/>
    <property type="match status" value="1"/>
</dbReference>
<reference evidence="5" key="2">
    <citation type="submission" date="2020-09" db="EMBL/GenBank/DDBJ databases">
        <authorList>
            <person name="Sun Q."/>
            <person name="Kim S."/>
        </authorList>
    </citation>
    <scope>NUCLEOTIDE SEQUENCE</scope>
    <source>
        <strain evidence="5">KCTC 12870</strain>
    </source>
</reference>